<keyword evidence="4 9" id="KW-0547">Nucleotide-binding</keyword>
<dbReference type="SUPFAM" id="SSF47323">
    <property type="entry name" value="Anticodon-binding domain of a subclass of class I aminoacyl-tRNA synthetases"/>
    <property type="match status" value="1"/>
</dbReference>
<dbReference type="HAMAP" id="MF_00049_B">
    <property type="entry name" value="Leu_tRNA_synth_B"/>
    <property type="match status" value="1"/>
</dbReference>
<name>A0A2G1WDR8_9BACT</name>
<keyword evidence="6 9" id="KW-0648">Protein biosynthesis</keyword>
<evidence type="ECO:0000256" key="6">
    <source>
        <dbReference type="ARBA" id="ARBA00022917"/>
    </source>
</evidence>
<feature type="domain" description="Aminoacyl-tRNA synthetase class Ia" evidence="11">
    <location>
        <begin position="13"/>
        <end position="145"/>
    </location>
</feature>
<evidence type="ECO:0000256" key="7">
    <source>
        <dbReference type="ARBA" id="ARBA00023146"/>
    </source>
</evidence>
<dbReference type="Pfam" id="PF00133">
    <property type="entry name" value="tRNA-synt_1"/>
    <property type="match status" value="2"/>
</dbReference>
<dbReference type="AlphaFoldDB" id="A0A2G1WDR8"/>
<dbReference type="SUPFAM" id="SSF52374">
    <property type="entry name" value="Nucleotidylyl transferase"/>
    <property type="match status" value="1"/>
</dbReference>
<dbReference type="FunFam" id="1.10.730.10:FF:000012">
    <property type="entry name" value="Leucine--tRNA ligase"/>
    <property type="match status" value="1"/>
</dbReference>
<dbReference type="GO" id="GO:0004823">
    <property type="term" value="F:leucine-tRNA ligase activity"/>
    <property type="evidence" value="ECO:0007669"/>
    <property type="project" value="UniProtKB-UniRule"/>
</dbReference>
<evidence type="ECO:0000256" key="10">
    <source>
        <dbReference type="RuleBase" id="RU363035"/>
    </source>
</evidence>
<dbReference type="PANTHER" id="PTHR43740:SF2">
    <property type="entry name" value="LEUCINE--TRNA LIGASE, MITOCHONDRIAL"/>
    <property type="match status" value="1"/>
</dbReference>
<organism evidence="14 15">
    <name type="scientific">Rhodopirellula bahusiensis</name>
    <dbReference type="NCBI Taxonomy" id="2014065"/>
    <lineage>
        <taxon>Bacteria</taxon>
        <taxon>Pseudomonadati</taxon>
        <taxon>Planctomycetota</taxon>
        <taxon>Planctomycetia</taxon>
        <taxon>Pirellulales</taxon>
        <taxon>Pirellulaceae</taxon>
        <taxon>Rhodopirellula</taxon>
    </lineage>
</organism>
<keyword evidence="7 9" id="KW-0030">Aminoacyl-tRNA synthetase</keyword>
<dbReference type="FunFam" id="3.40.50.620:FF:000060">
    <property type="entry name" value="Leucine--tRNA ligase"/>
    <property type="match status" value="1"/>
</dbReference>
<comment type="caution">
    <text evidence="9">Lacks conserved residue(s) required for the propagation of feature annotation.</text>
</comment>
<dbReference type="InterPro" id="IPR025709">
    <property type="entry name" value="Leu_tRNA-synth_edit"/>
</dbReference>
<proteinExistence type="inferred from homology"/>
<dbReference type="InterPro" id="IPR013155">
    <property type="entry name" value="M/V/L/I-tRNA-synth_anticd-bd"/>
</dbReference>
<comment type="subcellular location">
    <subcellularLocation>
        <location evidence="9">Cytoplasm</location>
    </subcellularLocation>
</comment>
<feature type="domain" description="Leucyl-tRNA synthetase editing" evidence="13">
    <location>
        <begin position="257"/>
        <end position="469"/>
    </location>
</feature>
<accession>A0A2G1WDR8</accession>
<dbReference type="OrthoDB" id="9810365at2"/>
<reference evidence="14 15" key="1">
    <citation type="submission" date="2017-06" db="EMBL/GenBank/DDBJ databases">
        <title>Description of Rhodopirellula bahusiensis sp. nov.</title>
        <authorList>
            <person name="Kizina J."/>
            <person name="Harder J."/>
        </authorList>
    </citation>
    <scope>NUCLEOTIDE SEQUENCE [LARGE SCALE GENOMIC DNA]</scope>
    <source>
        <strain evidence="14 15">SWK21</strain>
    </source>
</reference>
<gene>
    <name evidence="9" type="primary">leuS</name>
    <name evidence="14" type="ORF">CEE69_02050</name>
</gene>
<dbReference type="SUPFAM" id="SSF50677">
    <property type="entry name" value="ValRS/IleRS/LeuRS editing domain"/>
    <property type="match status" value="1"/>
</dbReference>
<dbReference type="Pfam" id="PF08264">
    <property type="entry name" value="Anticodon_1"/>
    <property type="match status" value="1"/>
</dbReference>
<dbReference type="FunFam" id="3.90.740.10:FF:000048">
    <property type="entry name" value="Leucine--tRNA ligase"/>
    <property type="match status" value="1"/>
</dbReference>
<evidence type="ECO:0000259" key="13">
    <source>
        <dbReference type="Pfam" id="PF13603"/>
    </source>
</evidence>
<evidence type="ECO:0000256" key="5">
    <source>
        <dbReference type="ARBA" id="ARBA00022840"/>
    </source>
</evidence>
<dbReference type="EC" id="6.1.1.4" evidence="9"/>
<dbReference type="InterPro" id="IPR009008">
    <property type="entry name" value="Val/Leu/Ile-tRNA-synth_edit"/>
</dbReference>
<dbReference type="FunFam" id="1.10.730.10:FF:000011">
    <property type="entry name" value="Leucine--tRNA ligase chloroplastic/mitochondrial"/>
    <property type="match status" value="1"/>
</dbReference>
<dbReference type="PRINTS" id="PR00985">
    <property type="entry name" value="TRNASYNTHLEU"/>
</dbReference>
<comment type="caution">
    <text evidence="14">The sequence shown here is derived from an EMBL/GenBank/DDBJ whole genome shotgun (WGS) entry which is preliminary data.</text>
</comment>
<dbReference type="GeneID" id="90607061"/>
<evidence type="ECO:0000256" key="3">
    <source>
        <dbReference type="ARBA" id="ARBA00022598"/>
    </source>
</evidence>
<evidence type="ECO:0000313" key="14">
    <source>
        <dbReference type="EMBL" id="PHQ37156.1"/>
    </source>
</evidence>
<dbReference type="Pfam" id="PF13603">
    <property type="entry name" value="tRNA-synt_1_2"/>
    <property type="match status" value="1"/>
</dbReference>
<dbReference type="FunFam" id="3.40.50.620:FF:000056">
    <property type="entry name" value="Leucine--tRNA ligase"/>
    <property type="match status" value="1"/>
</dbReference>
<dbReference type="Gene3D" id="3.90.740.10">
    <property type="entry name" value="Valyl/Leucyl/Isoleucyl-tRNA synthetase, editing domain"/>
    <property type="match status" value="1"/>
</dbReference>
<dbReference type="CDD" id="cd07958">
    <property type="entry name" value="Anticodon_Ia_Leu_BEm"/>
    <property type="match status" value="1"/>
</dbReference>
<dbReference type="RefSeq" id="WP_099258947.1">
    <property type="nucleotide sequence ID" value="NZ_NIZW01000001.1"/>
</dbReference>
<evidence type="ECO:0000256" key="9">
    <source>
        <dbReference type="HAMAP-Rule" id="MF_00049"/>
    </source>
</evidence>
<evidence type="ECO:0000256" key="4">
    <source>
        <dbReference type="ARBA" id="ARBA00022741"/>
    </source>
</evidence>
<dbReference type="EMBL" id="NIZW01000001">
    <property type="protein sequence ID" value="PHQ37156.1"/>
    <property type="molecule type" value="Genomic_DNA"/>
</dbReference>
<evidence type="ECO:0000313" key="15">
    <source>
        <dbReference type="Proteomes" id="UP000225740"/>
    </source>
</evidence>
<dbReference type="Proteomes" id="UP000225740">
    <property type="component" value="Unassembled WGS sequence"/>
</dbReference>
<keyword evidence="3 9" id="KW-0436">Ligase</keyword>
<keyword evidence="2 9" id="KW-0963">Cytoplasm</keyword>
<comment type="similarity">
    <text evidence="1 9 10">Belongs to the class-I aminoacyl-tRNA synthetase family.</text>
</comment>
<dbReference type="Gene3D" id="3.40.50.620">
    <property type="entry name" value="HUPs"/>
    <property type="match status" value="3"/>
</dbReference>
<dbReference type="Gene3D" id="1.10.730.10">
    <property type="entry name" value="Isoleucyl-tRNA Synthetase, Domain 1"/>
    <property type="match status" value="1"/>
</dbReference>
<dbReference type="GO" id="GO:0006429">
    <property type="term" value="P:leucyl-tRNA aminoacylation"/>
    <property type="evidence" value="ECO:0007669"/>
    <property type="project" value="UniProtKB-UniRule"/>
</dbReference>
<dbReference type="GO" id="GO:0002161">
    <property type="term" value="F:aminoacyl-tRNA deacylase activity"/>
    <property type="evidence" value="ECO:0007669"/>
    <property type="project" value="InterPro"/>
</dbReference>
<dbReference type="InterPro" id="IPR002300">
    <property type="entry name" value="aa-tRNA-synth_Ia"/>
</dbReference>
<dbReference type="InterPro" id="IPR002302">
    <property type="entry name" value="Leu-tRNA-ligase"/>
</dbReference>
<comment type="catalytic activity">
    <reaction evidence="8 9">
        <text>tRNA(Leu) + L-leucine + ATP = L-leucyl-tRNA(Leu) + AMP + diphosphate</text>
        <dbReference type="Rhea" id="RHEA:11688"/>
        <dbReference type="Rhea" id="RHEA-COMP:9613"/>
        <dbReference type="Rhea" id="RHEA-COMP:9622"/>
        <dbReference type="ChEBI" id="CHEBI:30616"/>
        <dbReference type="ChEBI" id="CHEBI:33019"/>
        <dbReference type="ChEBI" id="CHEBI:57427"/>
        <dbReference type="ChEBI" id="CHEBI:78442"/>
        <dbReference type="ChEBI" id="CHEBI:78494"/>
        <dbReference type="ChEBI" id="CHEBI:456215"/>
        <dbReference type="EC" id="6.1.1.4"/>
    </reaction>
</comment>
<evidence type="ECO:0000259" key="12">
    <source>
        <dbReference type="Pfam" id="PF08264"/>
    </source>
</evidence>
<dbReference type="NCBIfam" id="TIGR00396">
    <property type="entry name" value="leuS_bact"/>
    <property type="match status" value="1"/>
</dbReference>
<feature type="short sequence motif" description="'KMSKS' region" evidence="9">
    <location>
        <begin position="718"/>
        <end position="722"/>
    </location>
</feature>
<dbReference type="InterPro" id="IPR014729">
    <property type="entry name" value="Rossmann-like_a/b/a_fold"/>
</dbReference>
<dbReference type="InterPro" id="IPR009080">
    <property type="entry name" value="tRNAsynth_Ia_anticodon-bd"/>
</dbReference>
<dbReference type="PROSITE" id="PS00178">
    <property type="entry name" value="AA_TRNA_LIGASE_I"/>
    <property type="match status" value="1"/>
</dbReference>
<evidence type="ECO:0000259" key="11">
    <source>
        <dbReference type="Pfam" id="PF00133"/>
    </source>
</evidence>
<dbReference type="GO" id="GO:0005829">
    <property type="term" value="C:cytosol"/>
    <property type="evidence" value="ECO:0007669"/>
    <property type="project" value="TreeGrafter"/>
</dbReference>
<feature type="binding site" evidence="9">
    <location>
        <position position="721"/>
    </location>
    <ligand>
        <name>ATP</name>
        <dbReference type="ChEBI" id="CHEBI:30616"/>
    </ligand>
</feature>
<keyword evidence="5 9" id="KW-0067">ATP-binding</keyword>
<keyword evidence="15" id="KW-1185">Reference proteome</keyword>
<evidence type="ECO:0000256" key="8">
    <source>
        <dbReference type="ARBA" id="ARBA00047469"/>
    </source>
</evidence>
<sequence length="950" mass="106950">MVRYNPNEIEPRWQAYWDEHHTFATPEKVGEKKRYVLDMFPYPSGDGLHVGHPEGYTATDIVSRFARARGESVLHPMGFDAFGLPAEEHAIKTGEHPRVQTQRNIDNFTRQLKMLGFSYDWDRVLATTDEEYFRWTQWIFGVLYDTWFDQDQQKGRPIAELPIPDNVTAEGELAIEQYRDSKRLAYLDDALVNWCPKLGTVLANEEVVDGKSEVGGHPVKRIPLRQWMLRITDYAERLLEGLDDLDWPNGIKKLQSDWIGRSTGGEVDFYLQRGAAGDDTGPFVAFKRARETEGFPSDPGKDCLRVYTTRPDTLFGATYMVVAPEHPLIDVLVKPEQKDEVDAYREKASFKSDRERTDGDRAKTGVFTGSHAINPADGRSIPVWVADYVLAGYGTGAIMAVPAHDERDFEFAVAFDLPVIPVVDPPADHKQREEILAGKACFAAEGVAINSGEYDGKTTAEVKAALTAELAKQGLACEAVNYKLRDWLFSRQRFWGEPFPVLHEIDSEGNATGVRRLVPDDQLPVTLPELADFKPHGRPEPPLAKADDDWLIVELDGKRYRRETNTMPQWAGSCWYYLRYIDPKNSDALIDPQKEKDWMPVDLYVGGAEHAVLHLLYSRFWHKVLFDRGHVTCPEPFGKLVNQGMILGEVEFTSFVDPSGKHVSTKDVKKDSEDNRVHKATGEPVEIVALTEEQVVKKGEGFVLASDASIKVDSRAFKMSKSRGNVVNPDSVVRDYGADSLRLYEMFMGPLEATKPWAMNGVGGVRSFLDRVWRMIIDEPEDELKLSGAVVDTACDEEQLRVLHQTIRKVTEDNEAMSFNTAIAKMMEFTNHFTRCETRPREAMESFLILLAPYAPHMCEELWKHLGHTESISLQPWPEWDEAALVQSSIEIPVQINGKVKAKISLSPDAKPNEMGEAALADAAVQNAIGDKKVVKTIAVPGRMVNLVVK</sequence>
<feature type="domain" description="Methionyl/Valyl/Leucyl/Isoleucyl-tRNA synthetase anticodon-binding" evidence="12">
    <location>
        <begin position="798"/>
        <end position="911"/>
    </location>
</feature>
<protein>
    <recommendedName>
        <fullName evidence="9">Leucine--tRNA ligase</fullName>
        <ecNumber evidence="9">6.1.1.4</ecNumber>
    </recommendedName>
    <alternativeName>
        <fullName evidence="9">Leucyl-tRNA synthetase</fullName>
        <shortName evidence="9">LeuRS</shortName>
    </alternativeName>
</protein>
<dbReference type="GO" id="GO:0005524">
    <property type="term" value="F:ATP binding"/>
    <property type="evidence" value="ECO:0007669"/>
    <property type="project" value="UniProtKB-UniRule"/>
</dbReference>
<evidence type="ECO:0000256" key="2">
    <source>
        <dbReference type="ARBA" id="ARBA00022490"/>
    </source>
</evidence>
<feature type="domain" description="Aminoacyl-tRNA synthetase class Ia" evidence="11">
    <location>
        <begin position="710"/>
        <end position="744"/>
    </location>
</feature>
<dbReference type="InterPro" id="IPR001412">
    <property type="entry name" value="aa-tRNA-synth_I_CS"/>
</dbReference>
<dbReference type="PANTHER" id="PTHR43740">
    <property type="entry name" value="LEUCYL-TRNA SYNTHETASE"/>
    <property type="match status" value="1"/>
</dbReference>
<evidence type="ECO:0000256" key="1">
    <source>
        <dbReference type="ARBA" id="ARBA00005594"/>
    </source>
</evidence>